<evidence type="ECO:0000256" key="4">
    <source>
        <dbReference type="ARBA" id="ARBA00023125"/>
    </source>
</evidence>
<dbReference type="Gene3D" id="1.10.10.10">
    <property type="entry name" value="Winged helix-like DNA-binding domain superfamily/Winged helix DNA-binding domain"/>
    <property type="match status" value="1"/>
</dbReference>
<accession>A0A940Y255</accession>
<keyword evidence="5" id="KW-0804">Transcription</keyword>
<evidence type="ECO:0000313" key="9">
    <source>
        <dbReference type="Proteomes" id="UP000677413"/>
    </source>
</evidence>
<protein>
    <submittedName>
        <fullName evidence="8">Sigma-70 family RNA polymerase sigma factor</fullName>
    </submittedName>
</protein>
<feature type="domain" description="RNA polymerase sigma-70 region 4" evidence="7">
    <location>
        <begin position="125"/>
        <end position="174"/>
    </location>
</feature>
<dbReference type="RefSeq" id="WP_210887118.1">
    <property type="nucleotide sequence ID" value="NZ_JAGPYQ010000001.1"/>
</dbReference>
<dbReference type="Gene3D" id="1.10.1740.10">
    <property type="match status" value="1"/>
</dbReference>
<evidence type="ECO:0000256" key="1">
    <source>
        <dbReference type="ARBA" id="ARBA00010641"/>
    </source>
</evidence>
<dbReference type="InterPro" id="IPR007630">
    <property type="entry name" value="RNA_pol_sigma70_r4"/>
</dbReference>
<dbReference type="GO" id="GO:0016987">
    <property type="term" value="F:sigma factor activity"/>
    <property type="evidence" value="ECO:0007669"/>
    <property type="project" value="UniProtKB-KW"/>
</dbReference>
<feature type="domain" description="RNA polymerase sigma-70 region 2" evidence="6">
    <location>
        <begin position="27"/>
        <end position="93"/>
    </location>
</feature>
<dbReference type="Proteomes" id="UP000677413">
    <property type="component" value="Unassembled WGS sequence"/>
</dbReference>
<keyword evidence="2" id="KW-0805">Transcription regulation</keyword>
<dbReference type="EMBL" id="JAGPYQ010000001">
    <property type="protein sequence ID" value="MBQ0851857.1"/>
    <property type="molecule type" value="Genomic_DNA"/>
</dbReference>
<comment type="similarity">
    <text evidence="1">Belongs to the sigma-70 factor family. ECF subfamily.</text>
</comment>
<name>A0A940Y255_9ACTN</name>
<evidence type="ECO:0000256" key="3">
    <source>
        <dbReference type="ARBA" id="ARBA00023082"/>
    </source>
</evidence>
<dbReference type="GO" id="GO:0006352">
    <property type="term" value="P:DNA-templated transcription initiation"/>
    <property type="evidence" value="ECO:0007669"/>
    <property type="project" value="InterPro"/>
</dbReference>
<organism evidence="8 9">
    <name type="scientific">Streptomyces liliiviolaceus</name>
    <dbReference type="NCBI Taxonomy" id="2823109"/>
    <lineage>
        <taxon>Bacteria</taxon>
        <taxon>Bacillati</taxon>
        <taxon>Actinomycetota</taxon>
        <taxon>Actinomycetes</taxon>
        <taxon>Kitasatosporales</taxon>
        <taxon>Streptomycetaceae</taxon>
        <taxon>Streptomyces</taxon>
    </lineage>
</organism>
<dbReference type="CDD" id="cd06171">
    <property type="entry name" value="Sigma70_r4"/>
    <property type="match status" value="1"/>
</dbReference>
<dbReference type="Pfam" id="PF04545">
    <property type="entry name" value="Sigma70_r4"/>
    <property type="match status" value="1"/>
</dbReference>
<reference evidence="8 9" key="1">
    <citation type="submission" date="2021-04" db="EMBL/GenBank/DDBJ databases">
        <authorList>
            <person name="Tang X."/>
            <person name="Zhou X."/>
            <person name="Chen X."/>
            <person name="Cernava T."/>
            <person name="Zhang C."/>
        </authorList>
    </citation>
    <scope>NUCLEOTIDE SEQUENCE [LARGE SCALE GENOMIC DNA]</scope>
    <source>
        <strain evidence="8 9">BH-SS-21</strain>
    </source>
</reference>
<dbReference type="NCBIfam" id="TIGR02937">
    <property type="entry name" value="sigma70-ECF"/>
    <property type="match status" value="1"/>
</dbReference>
<sequence length="180" mass="20436">MTLIAGIDESALSSDADNGPAGGVDELVEEHRAALLAYARRFLTDHHLAEDIVQETFIRAWRHADRLRHQEGSVRGWLLKVTRNLIVDRMRSAYARHETATAHSPDTTLPDHTDAVLTSLEMASLLRRLSREHQEVLALVHLYGRTMKEASHILDVPSGTVKSRHYYAMRGLREQYFSRS</sequence>
<dbReference type="GO" id="GO:0003677">
    <property type="term" value="F:DNA binding"/>
    <property type="evidence" value="ECO:0007669"/>
    <property type="project" value="UniProtKB-KW"/>
</dbReference>
<gene>
    <name evidence="8" type="ORF">J8N05_27200</name>
</gene>
<dbReference type="InterPro" id="IPR013325">
    <property type="entry name" value="RNA_pol_sigma_r2"/>
</dbReference>
<evidence type="ECO:0000259" key="6">
    <source>
        <dbReference type="Pfam" id="PF04542"/>
    </source>
</evidence>
<keyword evidence="9" id="KW-1185">Reference proteome</keyword>
<evidence type="ECO:0000313" key="8">
    <source>
        <dbReference type="EMBL" id="MBQ0851857.1"/>
    </source>
</evidence>
<dbReference type="AlphaFoldDB" id="A0A940Y255"/>
<dbReference type="PANTHER" id="PTHR43133">
    <property type="entry name" value="RNA POLYMERASE ECF-TYPE SIGMA FACTO"/>
    <property type="match status" value="1"/>
</dbReference>
<dbReference type="InterPro" id="IPR039425">
    <property type="entry name" value="RNA_pol_sigma-70-like"/>
</dbReference>
<evidence type="ECO:0000256" key="2">
    <source>
        <dbReference type="ARBA" id="ARBA00023015"/>
    </source>
</evidence>
<proteinExistence type="inferred from homology"/>
<dbReference type="InterPro" id="IPR036388">
    <property type="entry name" value="WH-like_DNA-bd_sf"/>
</dbReference>
<dbReference type="InterPro" id="IPR007627">
    <property type="entry name" value="RNA_pol_sigma70_r2"/>
</dbReference>
<evidence type="ECO:0000259" key="7">
    <source>
        <dbReference type="Pfam" id="PF04545"/>
    </source>
</evidence>
<keyword evidence="4" id="KW-0238">DNA-binding</keyword>
<dbReference type="Pfam" id="PF04542">
    <property type="entry name" value="Sigma70_r2"/>
    <property type="match status" value="1"/>
</dbReference>
<dbReference type="SUPFAM" id="SSF88946">
    <property type="entry name" value="Sigma2 domain of RNA polymerase sigma factors"/>
    <property type="match status" value="1"/>
</dbReference>
<dbReference type="SUPFAM" id="SSF88659">
    <property type="entry name" value="Sigma3 and sigma4 domains of RNA polymerase sigma factors"/>
    <property type="match status" value="1"/>
</dbReference>
<comment type="caution">
    <text evidence="8">The sequence shown here is derived from an EMBL/GenBank/DDBJ whole genome shotgun (WGS) entry which is preliminary data.</text>
</comment>
<dbReference type="InterPro" id="IPR014284">
    <property type="entry name" value="RNA_pol_sigma-70_dom"/>
</dbReference>
<dbReference type="PANTHER" id="PTHR43133:SF52">
    <property type="entry name" value="ECF RNA POLYMERASE SIGMA FACTOR SIGL"/>
    <property type="match status" value="1"/>
</dbReference>
<evidence type="ECO:0000256" key="5">
    <source>
        <dbReference type="ARBA" id="ARBA00023163"/>
    </source>
</evidence>
<keyword evidence="3" id="KW-0731">Sigma factor</keyword>
<dbReference type="InterPro" id="IPR013324">
    <property type="entry name" value="RNA_pol_sigma_r3/r4-like"/>
</dbReference>